<keyword evidence="2" id="KW-1185">Reference proteome</keyword>
<proteinExistence type="predicted"/>
<accession>A0ABS1IPL4</accession>
<gene>
    <name evidence="1" type="ORF">I2494_08220</name>
</gene>
<evidence type="ECO:0000313" key="2">
    <source>
        <dbReference type="Proteomes" id="UP001296921"/>
    </source>
</evidence>
<reference evidence="1 2" key="1">
    <citation type="submission" date="2020-11" db="EMBL/GenBank/DDBJ databases">
        <title>Insectihabitans protaetiae gen. nov. sp. nov. and Insectihabitans allomyrinae sp. nov., isolated from larvae of Protaetia brevitarsis seulensis and Allomyrina dichotoma, respectively.</title>
        <authorList>
            <person name="Lee S.D."/>
            <person name="Byeon Y.-S."/>
            <person name="Kim S.-M."/>
            <person name="Yang H.L."/>
            <person name="Kim I.S."/>
        </authorList>
    </citation>
    <scope>NUCLEOTIDE SEQUENCE [LARGE SCALE GENOMIC DNA]</scope>
    <source>
        <strain evidence="1 2">BWR-B9</strain>
    </source>
</reference>
<sequence length="52" mass="5954">MECAFEILDMTTVVFYKNYQQIAAKNETKKKRPVIQVVSYINDRLTAIALSG</sequence>
<dbReference type="Proteomes" id="UP001296921">
    <property type="component" value="Unassembled WGS sequence"/>
</dbReference>
<comment type="caution">
    <text evidence="1">The sequence shown here is derived from an EMBL/GenBank/DDBJ whole genome shotgun (WGS) entry which is preliminary data.</text>
</comment>
<name>A0ABS1IPL4_9GAMM</name>
<organism evidence="1 2">
    <name type="scientific">Limnobaculum allomyrinae</name>
    <dbReference type="NCBI Taxonomy" id="2791986"/>
    <lineage>
        <taxon>Bacteria</taxon>
        <taxon>Pseudomonadati</taxon>
        <taxon>Pseudomonadota</taxon>
        <taxon>Gammaproteobacteria</taxon>
        <taxon>Enterobacterales</taxon>
        <taxon>Budviciaceae</taxon>
        <taxon>Limnobaculum</taxon>
    </lineage>
</organism>
<evidence type="ECO:0000313" key="1">
    <source>
        <dbReference type="EMBL" id="MBK5143699.1"/>
    </source>
</evidence>
<protein>
    <submittedName>
        <fullName evidence="1">Uncharacterized protein</fullName>
    </submittedName>
</protein>
<dbReference type="EMBL" id="JADRCR010000003">
    <property type="protein sequence ID" value="MBK5143699.1"/>
    <property type="molecule type" value="Genomic_DNA"/>
</dbReference>